<keyword evidence="1" id="KW-1133">Transmembrane helix</keyword>
<name>I3S0M6_MEDTR</name>
<dbReference type="EMBL" id="BT134023">
    <property type="protein sequence ID" value="AFK33818.1"/>
    <property type="molecule type" value="mRNA"/>
</dbReference>
<reference evidence="2" key="1">
    <citation type="submission" date="2012-05" db="EMBL/GenBank/DDBJ databases">
        <authorList>
            <person name="Krishnakumar V."/>
            <person name="Cheung F."/>
            <person name="Xiao Y."/>
            <person name="Chan A."/>
            <person name="Moskal W.A."/>
            <person name="Town C.D."/>
        </authorList>
    </citation>
    <scope>NUCLEOTIDE SEQUENCE</scope>
</reference>
<evidence type="ECO:0008006" key="3">
    <source>
        <dbReference type="Google" id="ProtNLM"/>
    </source>
</evidence>
<protein>
    <recommendedName>
        <fullName evidence="3">Transmembrane protein</fullName>
    </recommendedName>
</protein>
<dbReference type="AlphaFoldDB" id="I3S0M6"/>
<feature type="transmembrane region" description="Helical" evidence="1">
    <location>
        <begin position="7"/>
        <end position="25"/>
    </location>
</feature>
<feature type="transmembrane region" description="Helical" evidence="1">
    <location>
        <begin position="45"/>
        <end position="64"/>
    </location>
</feature>
<keyword evidence="1" id="KW-0472">Membrane</keyword>
<proteinExistence type="evidence at transcript level"/>
<sequence length="81" mass="9294">MFLFFEFVLYISSSAMFIFIKFNFFDGSNFSLFCLMKFFSRFSIFSTKVMMSISCCCCCCICGINPSVNNCKPIHACSESE</sequence>
<accession>I3S0M6</accession>
<evidence type="ECO:0000256" key="1">
    <source>
        <dbReference type="SAM" id="Phobius"/>
    </source>
</evidence>
<keyword evidence="1" id="KW-0812">Transmembrane</keyword>
<organism evidence="2">
    <name type="scientific">Medicago truncatula</name>
    <name type="common">Barrel medic</name>
    <name type="synonym">Medicago tribuloides</name>
    <dbReference type="NCBI Taxonomy" id="3880"/>
    <lineage>
        <taxon>Eukaryota</taxon>
        <taxon>Viridiplantae</taxon>
        <taxon>Streptophyta</taxon>
        <taxon>Embryophyta</taxon>
        <taxon>Tracheophyta</taxon>
        <taxon>Spermatophyta</taxon>
        <taxon>Magnoliopsida</taxon>
        <taxon>eudicotyledons</taxon>
        <taxon>Gunneridae</taxon>
        <taxon>Pentapetalae</taxon>
        <taxon>rosids</taxon>
        <taxon>fabids</taxon>
        <taxon>Fabales</taxon>
        <taxon>Fabaceae</taxon>
        <taxon>Papilionoideae</taxon>
        <taxon>50 kb inversion clade</taxon>
        <taxon>NPAAA clade</taxon>
        <taxon>Hologalegina</taxon>
        <taxon>IRL clade</taxon>
        <taxon>Trifolieae</taxon>
        <taxon>Medicago</taxon>
    </lineage>
</organism>
<evidence type="ECO:0000313" key="2">
    <source>
        <dbReference type="EMBL" id="AFK33818.1"/>
    </source>
</evidence>